<comment type="caution">
    <text evidence="1">The sequence shown here is derived from an EMBL/GenBank/DDBJ whole genome shotgun (WGS) entry which is preliminary data.</text>
</comment>
<dbReference type="EMBL" id="JBBNIN010000004">
    <property type="protein sequence ID" value="MEQ2710277.1"/>
    <property type="molecule type" value="Genomic_DNA"/>
</dbReference>
<protein>
    <submittedName>
        <fullName evidence="1">Uncharacterized protein</fullName>
    </submittedName>
</protein>
<sequence length="84" mass="9597">MEFTNVLPGVKLVKQNEAGNEEELFLSQNDHVIVKTLNGREIKGIFMQIEFARCLEEDDIVHVHKDNGENEGIPFDTIDDIIKD</sequence>
<accession>A0ABV1ITU5</accession>
<dbReference type="RefSeq" id="WP_215719572.1">
    <property type="nucleotide sequence ID" value="NZ_JBBNIN010000004.1"/>
</dbReference>
<proteinExistence type="predicted"/>
<reference evidence="1 2" key="1">
    <citation type="submission" date="2024-04" db="EMBL/GenBank/DDBJ databases">
        <title>Human intestinal bacterial collection.</title>
        <authorList>
            <person name="Pauvert C."/>
            <person name="Hitch T.C.A."/>
            <person name="Clavel T."/>
        </authorList>
    </citation>
    <scope>NUCLEOTIDE SEQUENCE [LARGE SCALE GENOMIC DNA]</scope>
    <source>
        <strain evidence="1 2">CLA-AA-H249</strain>
    </source>
</reference>
<dbReference type="Proteomes" id="UP001482154">
    <property type="component" value="Unassembled WGS sequence"/>
</dbReference>
<evidence type="ECO:0000313" key="1">
    <source>
        <dbReference type="EMBL" id="MEQ2710277.1"/>
    </source>
</evidence>
<organism evidence="1 2">
    <name type="scientific">Anaerostipes amylophilus</name>
    <dbReference type="NCBI Taxonomy" id="2981779"/>
    <lineage>
        <taxon>Bacteria</taxon>
        <taxon>Bacillati</taxon>
        <taxon>Bacillota</taxon>
        <taxon>Clostridia</taxon>
        <taxon>Lachnospirales</taxon>
        <taxon>Lachnospiraceae</taxon>
        <taxon>Anaerostipes</taxon>
    </lineage>
</organism>
<gene>
    <name evidence="1" type="ORF">AAAU51_03695</name>
</gene>
<keyword evidence="2" id="KW-1185">Reference proteome</keyword>
<evidence type="ECO:0000313" key="2">
    <source>
        <dbReference type="Proteomes" id="UP001482154"/>
    </source>
</evidence>
<name>A0ABV1ITU5_9FIRM</name>